<evidence type="ECO:0000313" key="17">
    <source>
        <dbReference type="Proteomes" id="UP000242180"/>
    </source>
</evidence>
<keyword evidence="17" id="KW-1185">Reference proteome</keyword>
<comment type="caution">
    <text evidence="16">The sequence shown here is derived from an EMBL/GenBank/DDBJ whole genome shotgun (WGS) entry which is preliminary data.</text>
</comment>
<comment type="subunit">
    <text evidence="3">Associated with the spliceosome.</text>
</comment>
<evidence type="ECO:0000256" key="5">
    <source>
        <dbReference type="ARBA" id="ARBA00022728"/>
    </source>
</evidence>
<evidence type="ECO:0000256" key="1">
    <source>
        <dbReference type="ARBA" id="ARBA00004123"/>
    </source>
</evidence>
<accession>A0A1X2HG43</accession>
<dbReference type="FunFam" id="1.25.40.10:FF:000023">
    <property type="entry name" value="Pre-mRNA-splicing factor SYF1"/>
    <property type="match status" value="1"/>
</dbReference>
<dbReference type="Gene3D" id="1.25.40.10">
    <property type="entry name" value="Tetratricopeptide repeat domain"/>
    <property type="match status" value="5"/>
</dbReference>
<sequence length="742" mass="87724">MEVDGNPYMIGEFDLAYEEEALRYPYALRTWLRYLDHKRTGTFQEQCFIYERALKELPGSYKLWKRYLDLRREKLNGLNPVVYKTQYAALNNAYERALVLLNKMPRIWLDYCSFLCQQPLITKTRHTFDRALRALPVTQHGRVWELYIQFAENTGGETAIRVLRRYIKLEPSRVEDYVESLLKLDQYDEAAVRLAKVVNDNSFQSIKGKSHYQLWQDLCELIVEHCSDIKSLQVEAIIRSGIKRFTDQVGMLYCRLAMYWIKMGQLEKARDIFEEGITTVMTVRDFTAIFDAYAEFEEEMITTKMEMAAEREASGEKDPEEDLDLDMRLLRFERLMDRRPFLVNDVLLRQNPNNVLEWEKRVALWGDNKEKVVETYTKAVQTINPKSADGKFHDLYVQFAKFYEEGGDMDSARAIFDKAVKVNYRNVNDLAELWCEYAEMETRHDAFDRALQIMARATHVPRLSNINPKMVNFHDESLSVQQRVFKSLKLWSFYVDLEESVGTVESTKAVYDKILDLRIANPQTIVNYATFLEENKYFEESYKVYERGIEVFGWPIAFELWNIYLHRFIQRYGGSKLERARDLFEQALDKCPPKYAKPIYLMYGKLEEEYGLARHAMRIYDRATRAVSNEDRLEMFNFYIAKATASFGIIAAREIYERAIEALPDKDVRPMCLKYIELERKLGEIDRARAIYGYASQFFDPKTLPEFWQKWHDFEVQHGNEDTFKEMLRIKRSVQAQYATVV</sequence>
<evidence type="ECO:0000256" key="4">
    <source>
        <dbReference type="ARBA" id="ARBA00022664"/>
    </source>
</evidence>
<proteinExistence type="inferred from homology"/>
<dbReference type="InParanoid" id="A0A1X2HG43"/>
<name>A0A1X2HG43_SYNRA</name>
<keyword evidence="12" id="KW-0802">TPR repeat</keyword>
<dbReference type="InterPro" id="IPR055430">
    <property type="entry name" value="HAT_Syf1_CNRKL1_C"/>
</dbReference>
<dbReference type="FunFam" id="1.25.40.10:FF:000038">
    <property type="entry name" value="Putative pre-mRNA-splicing factor SYF1"/>
    <property type="match status" value="1"/>
</dbReference>
<feature type="domain" description="Pre-mRNA-splicing factor Syf1/CRNKL1-like C-terminal HAT-repeats" evidence="14">
    <location>
        <begin position="385"/>
        <end position="740"/>
    </location>
</feature>
<dbReference type="InterPro" id="IPR056350">
    <property type="entry name" value="HAT_Syf1_central"/>
</dbReference>
<evidence type="ECO:0000256" key="9">
    <source>
        <dbReference type="ARBA" id="ARBA00037272"/>
    </source>
</evidence>
<feature type="domain" description="Pre-mRNA-splicing factor SYF1 central HAT repeats" evidence="13">
    <location>
        <begin position="174"/>
        <end position="383"/>
    </location>
</feature>
<comment type="subcellular location">
    <subcellularLocation>
        <location evidence="1">Nucleus</location>
    </subcellularLocation>
</comment>
<evidence type="ECO:0000256" key="12">
    <source>
        <dbReference type="PROSITE-ProRule" id="PRU00339"/>
    </source>
</evidence>
<comment type="function">
    <text evidence="9">Involved in pre-mRNA splicing and cell cycle progression.</text>
</comment>
<dbReference type="Pfam" id="PF23220">
    <property type="entry name" value="HAT_Syf1_M"/>
    <property type="match status" value="1"/>
</dbReference>
<reference evidence="16 17" key="1">
    <citation type="submission" date="2016-07" db="EMBL/GenBank/DDBJ databases">
        <title>Pervasive Adenine N6-methylation of Active Genes in Fungi.</title>
        <authorList>
            <consortium name="DOE Joint Genome Institute"/>
            <person name="Mondo S.J."/>
            <person name="Dannebaum R.O."/>
            <person name="Kuo R.C."/>
            <person name="Labutti K."/>
            <person name="Haridas S."/>
            <person name="Kuo A."/>
            <person name="Salamov A."/>
            <person name="Ahrendt S.R."/>
            <person name="Lipzen A."/>
            <person name="Sullivan W."/>
            <person name="Andreopoulos W.B."/>
            <person name="Clum A."/>
            <person name="Lindquist E."/>
            <person name="Daum C."/>
            <person name="Ramamoorthy G.K."/>
            <person name="Gryganskyi A."/>
            <person name="Culley D."/>
            <person name="Magnuson J.K."/>
            <person name="James T.Y."/>
            <person name="O'Malley M.A."/>
            <person name="Stajich J.E."/>
            <person name="Spatafora J.W."/>
            <person name="Visel A."/>
            <person name="Grigoriev I.V."/>
        </authorList>
    </citation>
    <scope>NUCLEOTIDE SEQUENCE [LARGE SCALE GENOMIC DNA]</scope>
    <source>
        <strain evidence="16 17">NRRL 2496</strain>
    </source>
</reference>
<dbReference type="Pfam" id="PF23231">
    <property type="entry name" value="HAT_Syf1_CNRKL1_C"/>
    <property type="match status" value="1"/>
</dbReference>
<dbReference type="PROSITE" id="PS50005">
    <property type="entry name" value="TPR"/>
    <property type="match status" value="1"/>
</dbReference>
<evidence type="ECO:0000256" key="11">
    <source>
        <dbReference type="ARBA" id="ARBA00067212"/>
    </source>
</evidence>
<dbReference type="InterPro" id="IPR055433">
    <property type="entry name" value="HAT_Syf1-like_N"/>
</dbReference>
<dbReference type="OrthoDB" id="10067343at2759"/>
<dbReference type="FunFam" id="1.25.40.10:FF:000137">
    <property type="entry name" value="Pre-mRNA-splicing factor syf1"/>
    <property type="match status" value="1"/>
</dbReference>
<dbReference type="EMBL" id="MCGN01000004">
    <property type="protein sequence ID" value="ORY97436.1"/>
    <property type="molecule type" value="Genomic_DNA"/>
</dbReference>
<dbReference type="Proteomes" id="UP000242180">
    <property type="component" value="Unassembled WGS sequence"/>
</dbReference>
<dbReference type="Pfam" id="PF23233">
    <property type="entry name" value="HAT_Syf1_CNRKL1_N"/>
    <property type="match status" value="1"/>
</dbReference>
<dbReference type="InterPro" id="IPR011990">
    <property type="entry name" value="TPR-like_helical_dom_sf"/>
</dbReference>
<evidence type="ECO:0000313" key="16">
    <source>
        <dbReference type="EMBL" id="ORY97436.1"/>
    </source>
</evidence>
<dbReference type="InterPro" id="IPR003107">
    <property type="entry name" value="HAT"/>
</dbReference>
<dbReference type="InterPro" id="IPR045075">
    <property type="entry name" value="Syf1-like"/>
</dbReference>
<feature type="domain" description="Pre-mRNA-splicing factor Syf1-like N-terminal HAT-repeats" evidence="15">
    <location>
        <begin position="14"/>
        <end position="171"/>
    </location>
</feature>
<dbReference type="AlphaFoldDB" id="A0A1X2HG43"/>
<feature type="repeat" description="TPR" evidence="12">
    <location>
        <begin position="393"/>
        <end position="426"/>
    </location>
</feature>
<keyword evidence="4" id="KW-0507">mRNA processing</keyword>
<dbReference type="PANTHER" id="PTHR11246">
    <property type="entry name" value="PRE-MRNA SPLICING FACTOR"/>
    <property type="match status" value="1"/>
</dbReference>
<evidence type="ECO:0000256" key="6">
    <source>
        <dbReference type="ARBA" id="ARBA00022737"/>
    </source>
</evidence>
<keyword evidence="6" id="KW-0677">Repeat</keyword>
<dbReference type="OMA" id="IWYNYLR"/>
<evidence type="ECO:0000259" key="14">
    <source>
        <dbReference type="Pfam" id="PF23231"/>
    </source>
</evidence>
<evidence type="ECO:0000256" key="10">
    <source>
        <dbReference type="ARBA" id="ARBA00039472"/>
    </source>
</evidence>
<keyword evidence="7" id="KW-0508">mRNA splicing</keyword>
<dbReference type="STRING" id="13706.A0A1X2HG43"/>
<dbReference type="InterPro" id="IPR019734">
    <property type="entry name" value="TPR_rpt"/>
</dbReference>
<evidence type="ECO:0000259" key="13">
    <source>
        <dbReference type="Pfam" id="PF23220"/>
    </source>
</evidence>
<gene>
    <name evidence="16" type="ORF">BCR43DRAFT_489764</name>
</gene>
<dbReference type="SUPFAM" id="SSF48452">
    <property type="entry name" value="TPR-like"/>
    <property type="match status" value="5"/>
</dbReference>
<dbReference type="GO" id="GO:0000974">
    <property type="term" value="C:Prp19 complex"/>
    <property type="evidence" value="ECO:0007669"/>
    <property type="project" value="EnsemblFungi"/>
</dbReference>
<dbReference type="FunCoup" id="A0A1X2HG43">
    <property type="interactions" value="814"/>
</dbReference>
<dbReference type="SMART" id="SM00386">
    <property type="entry name" value="HAT"/>
    <property type="match status" value="11"/>
</dbReference>
<dbReference type="GO" id="GO:0000349">
    <property type="term" value="P:generation of catalytic spliceosome for first transesterification step"/>
    <property type="evidence" value="ECO:0007669"/>
    <property type="project" value="TreeGrafter"/>
</dbReference>
<protein>
    <recommendedName>
        <fullName evidence="10">Pre-mRNA-splicing factor SYF1</fullName>
    </recommendedName>
    <alternativeName>
        <fullName evidence="11">Pre-mRNA-splicing factor syf1</fullName>
    </alternativeName>
</protein>
<evidence type="ECO:0000256" key="8">
    <source>
        <dbReference type="ARBA" id="ARBA00023242"/>
    </source>
</evidence>
<evidence type="ECO:0000256" key="3">
    <source>
        <dbReference type="ARBA" id="ARBA00011524"/>
    </source>
</evidence>
<evidence type="ECO:0000256" key="2">
    <source>
        <dbReference type="ARBA" id="ARBA00008644"/>
    </source>
</evidence>
<keyword evidence="8" id="KW-0539">Nucleus</keyword>
<evidence type="ECO:0000259" key="15">
    <source>
        <dbReference type="Pfam" id="PF23233"/>
    </source>
</evidence>
<comment type="similarity">
    <text evidence="2">Belongs to the crooked-neck family.</text>
</comment>
<dbReference type="PANTHER" id="PTHR11246:SF5">
    <property type="entry name" value="PRE-MRNA-SPLICING FACTOR SYF1"/>
    <property type="match status" value="1"/>
</dbReference>
<dbReference type="GO" id="GO:0071014">
    <property type="term" value="C:post-mRNA release spliceosomal complex"/>
    <property type="evidence" value="ECO:0007669"/>
    <property type="project" value="EnsemblFungi"/>
</dbReference>
<organism evidence="16 17">
    <name type="scientific">Syncephalastrum racemosum</name>
    <name type="common">Filamentous fungus</name>
    <dbReference type="NCBI Taxonomy" id="13706"/>
    <lineage>
        <taxon>Eukaryota</taxon>
        <taxon>Fungi</taxon>
        <taxon>Fungi incertae sedis</taxon>
        <taxon>Mucoromycota</taxon>
        <taxon>Mucoromycotina</taxon>
        <taxon>Mucoromycetes</taxon>
        <taxon>Mucorales</taxon>
        <taxon>Syncephalastraceae</taxon>
        <taxon>Syncephalastrum</taxon>
    </lineage>
</organism>
<dbReference type="GO" id="GO:0071007">
    <property type="term" value="C:U2-type catalytic step 2 spliceosome"/>
    <property type="evidence" value="ECO:0007669"/>
    <property type="project" value="TreeGrafter"/>
</dbReference>
<dbReference type="FunFam" id="1.25.40.10:FF:000182">
    <property type="entry name" value="Pre-mRNA-splicing factor SYF1"/>
    <property type="match status" value="1"/>
</dbReference>
<keyword evidence="5" id="KW-0747">Spliceosome</keyword>
<evidence type="ECO:0000256" key="7">
    <source>
        <dbReference type="ARBA" id="ARBA00023187"/>
    </source>
</evidence>